<sequence length="203" mass="23166">MLKARFAVCRGDGQHLGYTTKISENIRGILDGMNSVLTGTDSSGMDFYARLVPIEGFKYPNSTIDVLPNGKIRLRTLDISYNPSGEAEYDSVDEFLDRNRFGDKKRAYFNGAFDEQEDLRRYKTWINTKRGIGFLENMMGNPITFNKGKGGELSSFADFGLLVPGRRYDIRKTENGVYSFFLKDYITIENENKRYAEPILTVK</sequence>
<proteinExistence type="predicted"/>
<organism evidence="1">
    <name type="scientific">Ochrobactrum phage ORM_20</name>
    <dbReference type="NCBI Taxonomy" id="2985243"/>
    <lineage>
        <taxon>Viruses</taxon>
    </lineage>
</organism>
<dbReference type="EMBL" id="OX359470">
    <property type="protein sequence ID" value="CAI3971179.1"/>
    <property type="molecule type" value="Genomic_DNA"/>
</dbReference>
<name>A0A9N6ZHP5_9VIRU</name>
<protein>
    <submittedName>
        <fullName evidence="1">Uncharacterized protein</fullName>
    </submittedName>
</protein>
<accession>A0A9N6ZHP5</accession>
<gene>
    <name evidence="1" type="ORF">ORM20_00130</name>
</gene>
<reference evidence="1" key="1">
    <citation type="submission" date="2022-10" db="EMBL/GenBank/DDBJ databases">
        <authorList>
            <person name="Meaden S."/>
        </authorList>
    </citation>
    <scope>NUCLEOTIDE SEQUENCE</scope>
</reference>
<evidence type="ECO:0000313" key="1">
    <source>
        <dbReference type="EMBL" id="CAI3971179.1"/>
    </source>
</evidence>